<comment type="cofactor">
    <cofactor evidence="1">
        <name>Fe(2+)</name>
        <dbReference type="ChEBI" id="CHEBI:29033"/>
    </cofactor>
</comment>
<dbReference type="SUPFAM" id="SSF47240">
    <property type="entry name" value="Ferritin-like"/>
    <property type="match status" value="1"/>
</dbReference>
<evidence type="ECO:0000256" key="3">
    <source>
        <dbReference type="ARBA" id="ARBA00011738"/>
    </source>
</evidence>
<evidence type="ECO:0000256" key="5">
    <source>
        <dbReference type="ARBA" id="ARBA00022516"/>
    </source>
</evidence>
<dbReference type="Pfam" id="PF03405">
    <property type="entry name" value="FA_desaturase_2"/>
    <property type="match status" value="1"/>
</dbReference>
<evidence type="ECO:0000256" key="9">
    <source>
        <dbReference type="ARBA" id="ARBA00023002"/>
    </source>
</evidence>
<evidence type="ECO:0000256" key="2">
    <source>
        <dbReference type="ARBA" id="ARBA00008749"/>
    </source>
</evidence>
<comment type="catalytic activity">
    <reaction evidence="13">
        <text>octadecanoyl-[ACP] + 2 reduced [2Fe-2S]-[ferredoxin] + O2 + 2 H(+) = (9Z)-octadecenoyl-[ACP] + 2 oxidized [2Fe-2S]-[ferredoxin] + 2 H2O</text>
        <dbReference type="Rhea" id="RHEA:11776"/>
        <dbReference type="Rhea" id="RHEA-COMP:9656"/>
        <dbReference type="Rhea" id="RHEA-COMP:9924"/>
        <dbReference type="Rhea" id="RHEA-COMP:10000"/>
        <dbReference type="Rhea" id="RHEA-COMP:10001"/>
        <dbReference type="ChEBI" id="CHEBI:15377"/>
        <dbReference type="ChEBI" id="CHEBI:15378"/>
        <dbReference type="ChEBI" id="CHEBI:15379"/>
        <dbReference type="ChEBI" id="CHEBI:33737"/>
        <dbReference type="ChEBI" id="CHEBI:33738"/>
        <dbReference type="ChEBI" id="CHEBI:78495"/>
        <dbReference type="ChEBI" id="CHEBI:78783"/>
        <dbReference type="EC" id="1.14.19.2"/>
    </reaction>
</comment>
<dbReference type="InterPro" id="IPR009078">
    <property type="entry name" value="Ferritin-like_SF"/>
</dbReference>
<keyword evidence="5" id="KW-0444">Lipid biosynthesis</keyword>
<organism evidence="14 15">
    <name type="scientific">Hibiscus sabdariffa</name>
    <name type="common">roselle</name>
    <dbReference type="NCBI Taxonomy" id="183260"/>
    <lineage>
        <taxon>Eukaryota</taxon>
        <taxon>Viridiplantae</taxon>
        <taxon>Streptophyta</taxon>
        <taxon>Embryophyta</taxon>
        <taxon>Tracheophyta</taxon>
        <taxon>Spermatophyta</taxon>
        <taxon>Magnoliopsida</taxon>
        <taxon>eudicotyledons</taxon>
        <taxon>Gunneridae</taxon>
        <taxon>Pentapetalae</taxon>
        <taxon>rosids</taxon>
        <taxon>malvids</taxon>
        <taxon>Malvales</taxon>
        <taxon>Malvaceae</taxon>
        <taxon>Malvoideae</taxon>
        <taxon>Hibiscus</taxon>
    </lineage>
</organism>
<evidence type="ECO:0000256" key="12">
    <source>
        <dbReference type="ARBA" id="ARBA00023160"/>
    </source>
</evidence>
<proteinExistence type="inferred from homology"/>
<evidence type="ECO:0000313" key="14">
    <source>
        <dbReference type="EMBL" id="KAK9030081.1"/>
    </source>
</evidence>
<comment type="caution">
    <text evidence="14">The sequence shown here is derived from an EMBL/GenBank/DDBJ whole genome shotgun (WGS) entry which is preliminary data.</text>
</comment>
<name>A0ABR2SYI4_9ROSI</name>
<protein>
    <recommendedName>
        <fullName evidence="4">stearoyl-[acyl-carrier-protein] 9-desaturase</fullName>
        <ecNumber evidence="4">1.14.19.2</ecNumber>
    </recommendedName>
</protein>
<dbReference type="InterPro" id="IPR005067">
    <property type="entry name" value="Fatty_acid_desaturase-2"/>
</dbReference>
<gene>
    <name evidence="14" type="ORF">V6N11_031515</name>
</gene>
<keyword evidence="11" id="KW-0443">Lipid metabolism</keyword>
<keyword evidence="12" id="KW-0275">Fatty acid biosynthesis</keyword>
<evidence type="ECO:0000256" key="10">
    <source>
        <dbReference type="ARBA" id="ARBA00023004"/>
    </source>
</evidence>
<evidence type="ECO:0000256" key="8">
    <source>
        <dbReference type="ARBA" id="ARBA00022946"/>
    </source>
</evidence>
<keyword evidence="6" id="KW-0479">Metal-binding</keyword>
<evidence type="ECO:0000256" key="1">
    <source>
        <dbReference type="ARBA" id="ARBA00001954"/>
    </source>
</evidence>
<evidence type="ECO:0000256" key="4">
    <source>
        <dbReference type="ARBA" id="ARBA00012617"/>
    </source>
</evidence>
<dbReference type="InterPro" id="IPR012348">
    <property type="entry name" value="RNR-like"/>
</dbReference>
<dbReference type="Gene3D" id="1.10.620.20">
    <property type="entry name" value="Ribonucleotide Reductase, subunit A"/>
    <property type="match status" value="1"/>
</dbReference>
<comment type="similarity">
    <text evidence="2">Belongs to the fatty acid desaturase type 2 family.</text>
</comment>
<keyword evidence="8" id="KW-0809">Transit peptide</keyword>
<dbReference type="PANTHER" id="PTHR31155:SF9">
    <property type="entry name" value="STEAROYL-[ACYL-CARRIER-PROTEIN] 9-DESATURASE 7, CHLOROPLASTIC"/>
    <property type="match status" value="1"/>
</dbReference>
<dbReference type="EMBL" id="JBBPBN010000010">
    <property type="protein sequence ID" value="KAK9030081.1"/>
    <property type="molecule type" value="Genomic_DNA"/>
</dbReference>
<dbReference type="Proteomes" id="UP001396334">
    <property type="component" value="Unassembled WGS sequence"/>
</dbReference>
<evidence type="ECO:0000256" key="6">
    <source>
        <dbReference type="ARBA" id="ARBA00022723"/>
    </source>
</evidence>
<evidence type="ECO:0000256" key="7">
    <source>
        <dbReference type="ARBA" id="ARBA00022832"/>
    </source>
</evidence>
<evidence type="ECO:0000256" key="13">
    <source>
        <dbReference type="ARBA" id="ARBA00049304"/>
    </source>
</evidence>
<keyword evidence="9" id="KW-0560">Oxidoreductase</keyword>
<keyword evidence="10" id="KW-0408">Iron</keyword>
<dbReference type="PANTHER" id="PTHR31155">
    <property type="entry name" value="ACYL- ACYL-CARRIER-PROTEIN DESATURASE-RELATED"/>
    <property type="match status" value="1"/>
</dbReference>
<keyword evidence="7" id="KW-0276">Fatty acid metabolism</keyword>
<keyword evidence="15" id="KW-1185">Reference proteome</keyword>
<reference evidence="14 15" key="1">
    <citation type="journal article" date="2024" name="G3 (Bethesda)">
        <title>Genome assembly of Hibiscus sabdariffa L. provides insights into metabolisms of medicinal natural products.</title>
        <authorList>
            <person name="Kim T."/>
        </authorList>
    </citation>
    <scope>NUCLEOTIDE SEQUENCE [LARGE SCALE GENOMIC DNA]</scope>
    <source>
        <strain evidence="14">TK-2024</strain>
        <tissue evidence="14">Old leaves</tissue>
    </source>
</reference>
<evidence type="ECO:0000313" key="15">
    <source>
        <dbReference type="Proteomes" id="UP001396334"/>
    </source>
</evidence>
<sequence length="116" mass="13525">MITEEALLTYQTMLNITDGVLDETCSSLTSWAIWTRAWTAEENRHGNMLHKYLYLSGRVDMRQDPKIENNPYLTFIYTSFQERETFISHKNTTKLAWEHGNAKLAKLFGFVASDEK</sequence>
<accession>A0ABR2SYI4</accession>
<dbReference type="EC" id="1.14.19.2" evidence="4"/>
<comment type="subunit">
    <text evidence="3">Homodimer.</text>
</comment>
<evidence type="ECO:0000256" key="11">
    <source>
        <dbReference type="ARBA" id="ARBA00023098"/>
    </source>
</evidence>